<protein>
    <submittedName>
        <fullName evidence="2">Uncharacterized protein</fullName>
    </submittedName>
</protein>
<reference evidence="2" key="1">
    <citation type="journal article" date="2021" name="Proc. Natl. Acad. Sci. U.S.A.">
        <title>A Catalog of Tens of Thousands of Viruses from Human Metagenomes Reveals Hidden Associations with Chronic Diseases.</title>
        <authorList>
            <person name="Tisza M.J."/>
            <person name="Buck C.B."/>
        </authorList>
    </citation>
    <scope>NUCLEOTIDE SEQUENCE</scope>
    <source>
        <strain evidence="2">CtG4L18</strain>
    </source>
</reference>
<organism evidence="2">
    <name type="scientific">Podoviridae sp. ctG4L18</name>
    <dbReference type="NCBI Taxonomy" id="2825234"/>
    <lineage>
        <taxon>Viruses</taxon>
        <taxon>Duplodnaviria</taxon>
        <taxon>Heunggongvirae</taxon>
        <taxon>Uroviricota</taxon>
        <taxon>Caudoviricetes</taxon>
    </lineage>
</organism>
<keyword evidence="1" id="KW-1133">Transmembrane helix</keyword>
<dbReference type="EMBL" id="BK016114">
    <property type="protein sequence ID" value="DAF96360.1"/>
    <property type="molecule type" value="Genomic_DNA"/>
</dbReference>
<keyword evidence="1" id="KW-0472">Membrane</keyword>
<accession>A0A8S5UPE5</accession>
<feature type="transmembrane region" description="Helical" evidence="1">
    <location>
        <begin position="6"/>
        <end position="23"/>
    </location>
</feature>
<keyword evidence="1" id="KW-0812">Transmembrane</keyword>
<evidence type="ECO:0000313" key="2">
    <source>
        <dbReference type="EMBL" id="DAF96360.1"/>
    </source>
</evidence>
<evidence type="ECO:0000256" key="1">
    <source>
        <dbReference type="SAM" id="Phobius"/>
    </source>
</evidence>
<sequence length="31" mass="3627">MSSFFGLIYEFLISAIISHFRILPLQKLLQT</sequence>
<name>A0A8S5UPE5_9CAUD</name>
<proteinExistence type="predicted"/>